<dbReference type="GO" id="GO:0008270">
    <property type="term" value="F:zinc ion binding"/>
    <property type="evidence" value="ECO:0007669"/>
    <property type="project" value="UniProtKB-KW"/>
</dbReference>
<dbReference type="InterPro" id="IPR007320">
    <property type="entry name" value="PDCD2_C"/>
</dbReference>
<sequence length="332" mass="38520">MKIWLGFLEKFYSEDDSYFCDPTVSKIGGRPIWINSKVIPKSQDLQCGICKKMMRLLLQLYCPEIESPFSYHRVIYVFVCEDGSCQRSGFSKSFKVIRVQKDDSKDVDIKTNNLCVVCNILGTYICSKCKTTRYCSKQHQKIHWELALHKNYCGTLEGSKWPSLKKAWWNEMEIVCEMEPEEALPVGNELIEHKYGPNAIPDKFEKFSGIKGDKTFFQFQKRLDRAPAQVLRYIRTELNDTEDSPILWISSEGQLNNSEIAKCPCGEKRTIEFQIMPTLLSFLNIDYSEKYSLDWGVLNVYTCEKNCILANNNVCHELLWRQEISNEIISGL</sequence>
<name>A0A0W4ZKF6_PNEC8</name>
<keyword evidence="7" id="KW-1185">Reference proteome</keyword>
<organism evidence="6 7">
    <name type="scientific">Pneumocystis carinii (strain B80)</name>
    <name type="common">Rat pneumocystis pneumonia agent</name>
    <name type="synonym">Pneumocystis carinii f. sp. carinii</name>
    <dbReference type="NCBI Taxonomy" id="1408658"/>
    <lineage>
        <taxon>Eukaryota</taxon>
        <taxon>Fungi</taxon>
        <taxon>Dikarya</taxon>
        <taxon>Ascomycota</taxon>
        <taxon>Taphrinomycotina</taxon>
        <taxon>Pneumocystomycetes</taxon>
        <taxon>Pneumocystaceae</taxon>
        <taxon>Pneumocystis</taxon>
    </lineage>
</organism>
<dbReference type="Pfam" id="PF01753">
    <property type="entry name" value="zf-MYND"/>
    <property type="match status" value="1"/>
</dbReference>
<dbReference type="RefSeq" id="XP_018226219.1">
    <property type="nucleotide sequence ID" value="XM_018370063.1"/>
</dbReference>
<keyword evidence="3" id="KW-0862">Zinc</keyword>
<dbReference type="VEuPathDB" id="FungiDB:T552_01481"/>
<evidence type="ECO:0000256" key="4">
    <source>
        <dbReference type="PROSITE-ProRule" id="PRU00134"/>
    </source>
</evidence>
<evidence type="ECO:0000256" key="2">
    <source>
        <dbReference type="ARBA" id="ARBA00022771"/>
    </source>
</evidence>
<keyword evidence="2 4" id="KW-0863">Zinc-finger</keyword>
<dbReference type="EMBL" id="LFVZ01000006">
    <property type="protein sequence ID" value="KTW28852.1"/>
    <property type="molecule type" value="Genomic_DNA"/>
</dbReference>
<dbReference type="GeneID" id="28936266"/>
<feature type="domain" description="MYND-type" evidence="5">
    <location>
        <begin position="115"/>
        <end position="153"/>
    </location>
</feature>
<dbReference type="OrthoDB" id="443682at2759"/>
<keyword evidence="1" id="KW-0479">Metal-binding</keyword>
<dbReference type="Pfam" id="PF04194">
    <property type="entry name" value="PDCD2_C"/>
    <property type="match status" value="1"/>
</dbReference>
<dbReference type="GO" id="GO:0005634">
    <property type="term" value="C:nucleus"/>
    <property type="evidence" value="ECO:0007669"/>
    <property type="project" value="TreeGrafter"/>
</dbReference>
<reference evidence="7" key="1">
    <citation type="journal article" date="2016" name="Nat. Commun.">
        <title>Genome analysis of three Pneumocystis species reveals adaptation mechanisms to life exclusively in mammalian hosts.</title>
        <authorList>
            <person name="Ma L."/>
            <person name="Chen Z."/>
            <person name="Huang D.W."/>
            <person name="Kutty G."/>
            <person name="Ishihara M."/>
            <person name="Wang H."/>
            <person name="Abouelleil A."/>
            <person name="Bishop L."/>
            <person name="Davey E."/>
            <person name="Deng R."/>
            <person name="Deng X."/>
            <person name="Fan L."/>
            <person name="Fantoni G."/>
            <person name="Fitzgerald M."/>
            <person name="Gogineni E."/>
            <person name="Goldberg J.M."/>
            <person name="Handley G."/>
            <person name="Hu X."/>
            <person name="Huber C."/>
            <person name="Jiao X."/>
            <person name="Jones K."/>
            <person name="Levin J.Z."/>
            <person name="Liu Y."/>
            <person name="Macdonald P."/>
            <person name="Melnikov A."/>
            <person name="Raley C."/>
            <person name="Sassi M."/>
            <person name="Sherman B.T."/>
            <person name="Song X."/>
            <person name="Sykes S."/>
            <person name="Tran B."/>
            <person name="Walsh L."/>
            <person name="Xia Y."/>
            <person name="Yang J."/>
            <person name="Young S."/>
            <person name="Zeng Q."/>
            <person name="Zheng X."/>
            <person name="Stephens R."/>
            <person name="Nusbaum C."/>
            <person name="Birren B.W."/>
            <person name="Azadi P."/>
            <person name="Lempicki R.A."/>
            <person name="Cuomo C.A."/>
            <person name="Kovacs J.A."/>
        </authorList>
    </citation>
    <scope>NUCLEOTIDE SEQUENCE [LARGE SCALE GENOMIC DNA]</scope>
    <source>
        <strain evidence="7">B80</strain>
    </source>
</reference>
<protein>
    <recommendedName>
        <fullName evidence="5">MYND-type domain-containing protein</fullName>
    </recommendedName>
</protein>
<dbReference type="PANTHER" id="PTHR12298">
    <property type="entry name" value="PCDC2 PROGRAMMED CELL DEATH PROTEIN 2 -RELATED"/>
    <property type="match status" value="1"/>
</dbReference>
<evidence type="ECO:0000259" key="5">
    <source>
        <dbReference type="PROSITE" id="PS50865"/>
    </source>
</evidence>
<evidence type="ECO:0000313" key="7">
    <source>
        <dbReference type="Proteomes" id="UP000054454"/>
    </source>
</evidence>
<accession>A0A0W4ZKF6</accession>
<dbReference type="Proteomes" id="UP000054454">
    <property type="component" value="Unassembled WGS sequence"/>
</dbReference>
<comment type="caution">
    <text evidence="6">The sequence shown here is derived from an EMBL/GenBank/DDBJ whole genome shotgun (WGS) entry which is preliminary data.</text>
</comment>
<dbReference type="PROSITE" id="PS01360">
    <property type="entry name" value="ZF_MYND_1"/>
    <property type="match status" value="1"/>
</dbReference>
<dbReference type="AlphaFoldDB" id="A0A0W4ZKF6"/>
<dbReference type="PANTHER" id="PTHR12298:SF4">
    <property type="entry name" value="PROGRAMMED CELL DEATH PROTEIN 2"/>
    <property type="match status" value="1"/>
</dbReference>
<dbReference type="GO" id="GO:0005737">
    <property type="term" value="C:cytoplasm"/>
    <property type="evidence" value="ECO:0007669"/>
    <property type="project" value="InterPro"/>
</dbReference>
<proteinExistence type="predicted"/>
<gene>
    <name evidence="6" type="ORF">T552_01481</name>
</gene>
<evidence type="ECO:0000313" key="6">
    <source>
        <dbReference type="EMBL" id="KTW28852.1"/>
    </source>
</evidence>
<dbReference type="PROSITE" id="PS50865">
    <property type="entry name" value="ZF_MYND_2"/>
    <property type="match status" value="1"/>
</dbReference>
<evidence type="ECO:0000256" key="3">
    <source>
        <dbReference type="ARBA" id="ARBA00022833"/>
    </source>
</evidence>
<dbReference type="InterPro" id="IPR002893">
    <property type="entry name" value="Znf_MYND"/>
</dbReference>
<evidence type="ECO:0000256" key="1">
    <source>
        <dbReference type="ARBA" id="ARBA00022723"/>
    </source>
</evidence>
<dbReference type="Gene3D" id="6.10.140.2220">
    <property type="match status" value="1"/>
</dbReference>
<dbReference type="SUPFAM" id="SSF144232">
    <property type="entry name" value="HIT/MYND zinc finger-like"/>
    <property type="match status" value="1"/>
</dbReference>